<sequence>MVNVSGEIKTLLRQLLSGVAHMHDQWILHRDLKSSNLLLSHKGILKFFFNFFFEKNTEHTLCTCVHGRVVHRPALRSRMAY</sequence>
<proteinExistence type="inferred from homology"/>
<keyword evidence="9" id="KW-1185">Reference proteome</keyword>
<dbReference type="GO" id="GO:0005524">
    <property type="term" value="F:ATP binding"/>
    <property type="evidence" value="ECO:0007669"/>
    <property type="project" value="UniProtKB-KW"/>
</dbReference>
<evidence type="ECO:0000256" key="5">
    <source>
        <dbReference type="ARBA" id="ARBA00022777"/>
    </source>
</evidence>
<dbReference type="PROSITE" id="PS00108">
    <property type="entry name" value="PROTEIN_KINASE_ST"/>
    <property type="match status" value="1"/>
</dbReference>
<dbReference type="GO" id="GO:0004674">
    <property type="term" value="F:protein serine/threonine kinase activity"/>
    <property type="evidence" value="ECO:0007669"/>
    <property type="project" value="UniProtKB-KW"/>
</dbReference>
<dbReference type="SUPFAM" id="SSF56112">
    <property type="entry name" value="Protein kinase-like (PK-like)"/>
    <property type="match status" value="1"/>
</dbReference>
<dbReference type="WBParaSite" id="GPUH_0001548101-mRNA-1">
    <property type="protein sequence ID" value="GPUH_0001548101-mRNA-1"/>
    <property type="gene ID" value="GPUH_0001548101"/>
</dbReference>
<evidence type="ECO:0000256" key="4">
    <source>
        <dbReference type="ARBA" id="ARBA00022741"/>
    </source>
</evidence>
<keyword evidence="5" id="KW-0418">Kinase</keyword>
<protein>
    <submittedName>
        <fullName evidence="10">Protein kinase domain-containing protein</fullName>
    </submittedName>
</protein>
<keyword evidence="4" id="KW-0547">Nucleotide-binding</keyword>
<gene>
    <name evidence="8" type="ORF">GPUH_LOCUS15460</name>
</gene>
<name>A0A183E3B9_9BILA</name>
<feature type="domain" description="Protein kinase" evidence="7">
    <location>
        <begin position="1"/>
        <end position="81"/>
    </location>
</feature>
<dbReference type="InterPro" id="IPR050108">
    <property type="entry name" value="CDK"/>
</dbReference>
<keyword evidence="3" id="KW-0808">Transferase</keyword>
<dbReference type="Proteomes" id="UP000271098">
    <property type="component" value="Unassembled WGS sequence"/>
</dbReference>
<dbReference type="Gene3D" id="1.10.510.10">
    <property type="entry name" value="Transferase(Phosphotransferase) domain 1"/>
    <property type="match status" value="1"/>
</dbReference>
<dbReference type="GO" id="GO:0007346">
    <property type="term" value="P:regulation of mitotic cell cycle"/>
    <property type="evidence" value="ECO:0007669"/>
    <property type="project" value="TreeGrafter"/>
</dbReference>
<dbReference type="Pfam" id="PF00069">
    <property type="entry name" value="Pkinase"/>
    <property type="match status" value="1"/>
</dbReference>
<reference evidence="10" key="1">
    <citation type="submission" date="2016-06" db="UniProtKB">
        <authorList>
            <consortium name="WormBaseParasite"/>
        </authorList>
    </citation>
    <scope>IDENTIFICATION</scope>
</reference>
<reference evidence="8 9" key="2">
    <citation type="submission" date="2018-11" db="EMBL/GenBank/DDBJ databases">
        <authorList>
            <consortium name="Pathogen Informatics"/>
        </authorList>
    </citation>
    <scope>NUCLEOTIDE SEQUENCE [LARGE SCALE GENOMIC DNA]</scope>
</reference>
<evidence type="ECO:0000256" key="1">
    <source>
        <dbReference type="ARBA" id="ARBA00006485"/>
    </source>
</evidence>
<dbReference type="OrthoDB" id="647at2759"/>
<dbReference type="InterPro" id="IPR011009">
    <property type="entry name" value="Kinase-like_dom_sf"/>
</dbReference>
<dbReference type="InterPro" id="IPR000719">
    <property type="entry name" value="Prot_kinase_dom"/>
</dbReference>
<dbReference type="GO" id="GO:0005634">
    <property type="term" value="C:nucleus"/>
    <property type="evidence" value="ECO:0007669"/>
    <property type="project" value="TreeGrafter"/>
</dbReference>
<keyword evidence="2" id="KW-0723">Serine/threonine-protein kinase</keyword>
<comment type="similarity">
    <text evidence="1">Belongs to the protein kinase superfamily. CMGC Ser/Thr protein kinase family. CDC2/CDKX subfamily.</text>
</comment>
<keyword evidence="6" id="KW-0067">ATP-binding</keyword>
<accession>A0A183E3B9</accession>
<dbReference type="PANTHER" id="PTHR24056">
    <property type="entry name" value="CELL DIVISION PROTEIN KINASE"/>
    <property type="match status" value="1"/>
</dbReference>
<dbReference type="PROSITE" id="PS50011">
    <property type="entry name" value="PROTEIN_KINASE_DOM"/>
    <property type="match status" value="1"/>
</dbReference>
<dbReference type="PANTHER" id="PTHR24056:SF107">
    <property type="entry name" value="CYCLIN-DEPENDENT KINASE 11A-RELATED"/>
    <property type="match status" value="1"/>
</dbReference>
<evidence type="ECO:0000313" key="8">
    <source>
        <dbReference type="EMBL" id="VDN26043.1"/>
    </source>
</evidence>
<evidence type="ECO:0000256" key="2">
    <source>
        <dbReference type="ARBA" id="ARBA00022527"/>
    </source>
</evidence>
<evidence type="ECO:0000256" key="6">
    <source>
        <dbReference type="ARBA" id="ARBA00022840"/>
    </source>
</evidence>
<evidence type="ECO:0000259" key="7">
    <source>
        <dbReference type="PROSITE" id="PS50011"/>
    </source>
</evidence>
<dbReference type="AlphaFoldDB" id="A0A183E3B9"/>
<organism evidence="10">
    <name type="scientific">Gongylonema pulchrum</name>
    <dbReference type="NCBI Taxonomy" id="637853"/>
    <lineage>
        <taxon>Eukaryota</taxon>
        <taxon>Metazoa</taxon>
        <taxon>Ecdysozoa</taxon>
        <taxon>Nematoda</taxon>
        <taxon>Chromadorea</taxon>
        <taxon>Rhabditida</taxon>
        <taxon>Spirurina</taxon>
        <taxon>Spiruromorpha</taxon>
        <taxon>Spiruroidea</taxon>
        <taxon>Gongylonematidae</taxon>
        <taxon>Gongylonema</taxon>
    </lineage>
</organism>
<evidence type="ECO:0000313" key="9">
    <source>
        <dbReference type="Proteomes" id="UP000271098"/>
    </source>
</evidence>
<dbReference type="InterPro" id="IPR008271">
    <property type="entry name" value="Ser/Thr_kinase_AS"/>
</dbReference>
<evidence type="ECO:0000256" key="3">
    <source>
        <dbReference type="ARBA" id="ARBA00022679"/>
    </source>
</evidence>
<evidence type="ECO:0000313" key="10">
    <source>
        <dbReference type="WBParaSite" id="GPUH_0001548101-mRNA-1"/>
    </source>
</evidence>
<dbReference type="EMBL" id="UYRT01082475">
    <property type="protein sequence ID" value="VDN26043.1"/>
    <property type="molecule type" value="Genomic_DNA"/>
</dbReference>